<dbReference type="PhylomeDB" id="Q86GB8"/>
<evidence type="ECO:0000256" key="1">
    <source>
        <dbReference type="ARBA" id="ARBA00004141"/>
    </source>
</evidence>
<dbReference type="InParanoid" id="Q86GB8"/>
<keyword evidence="3 6" id="KW-0812">Transmembrane</keyword>
<proteinExistence type="inferred from homology"/>
<dbReference type="EMBL" id="BX284605">
    <property type="protein sequence ID" value="CAD60425.3"/>
    <property type="molecule type" value="Genomic_DNA"/>
</dbReference>
<feature type="transmembrane region" description="Helical" evidence="6">
    <location>
        <begin position="123"/>
        <end position="144"/>
    </location>
</feature>
<dbReference type="RefSeq" id="NP_001346698.1">
    <property type="nucleotide sequence ID" value="NM_001359792.1"/>
</dbReference>
<gene>
    <name evidence="7 9" type="primary">srg-54</name>
    <name evidence="7" type="ORF">CELE_W09D12.3</name>
    <name evidence="9" type="ORF">W09D12.3</name>
</gene>
<dbReference type="InterPro" id="IPR052880">
    <property type="entry name" value="NRL-Serpentine_Class_Gamma"/>
</dbReference>
<dbReference type="PANTHER" id="PTHR31114">
    <property type="entry name" value="SERPENTINE RECEPTOR CLASS GAMMA"/>
    <property type="match status" value="1"/>
</dbReference>
<keyword evidence="7" id="KW-0675">Receptor</keyword>
<dbReference type="HOGENOM" id="CLU_076972_0_0_1"/>
<evidence type="ECO:0000313" key="7">
    <source>
        <dbReference type="EMBL" id="CAD60425.3"/>
    </source>
</evidence>
<evidence type="ECO:0000313" key="9">
    <source>
        <dbReference type="WormBase" id="W09D12.3"/>
    </source>
</evidence>
<protein>
    <recommendedName>
        <fullName evidence="6">Serpentine receptor class gamma</fullName>
    </recommendedName>
</protein>
<dbReference type="GeneID" id="353473"/>
<sequence>MQAITIFQMIYGIPSLCLMCFFFCLPFVDRKNLSNPFYRLVQIDIFVNITCYINSWLAIRLEYFEIGRTFLIFLESSLPGCLTLSKLFVSLYFHLQNVTGLFLVIYRFTSVYSINSEKVWNRWYFLVPVLGLLYSFIIISPWWLFQNYVTRVRIIDGKLIKIVNQRALLTQASINPYFSAFYFLLIILIGVWTTVLLENRWKKSHSRRHNHFIKKLTRVIFCNSFLMSGNLLLLIATSVMYVICPFRTVIMKIQTIAVTFTSDMVTLAMPYILLAFDSNMRRILRIEKSKGYDSRTASNYAEN</sequence>
<evidence type="ECO:0000256" key="2">
    <source>
        <dbReference type="ARBA" id="ARBA00005692"/>
    </source>
</evidence>
<keyword evidence="5 6" id="KW-0472">Membrane</keyword>
<dbReference type="KEGG" id="cel:CELE_W09D12.3"/>
<dbReference type="FunCoup" id="Q86GB8">
    <property type="interactions" value="15"/>
</dbReference>
<evidence type="ECO:0000256" key="3">
    <source>
        <dbReference type="ARBA" id="ARBA00022692"/>
    </source>
</evidence>
<name>Q86GB8_CAEEL</name>
<evidence type="ECO:0000256" key="4">
    <source>
        <dbReference type="ARBA" id="ARBA00022989"/>
    </source>
</evidence>
<dbReference type="WormBase" id="W09D12.3">
    <property type="protein sequence ID" value="CE52410"/>
    <property type="gene ID" value="WBGene00005211"/>
    <property type="gene designation" value="srg-54"/>
</dbReference>
<dbReference type="GO" id="GO:0007606">
    <property type="term" value="P:sensory perception of chemical stimulus"/>
    <property type="evidence" value="ECO:0007669"/>
    <property type="project" value="UniProtKB-UniRule"/>
</dbReference>
<reference evidence="7 8" key="1">
    <citation type="journal article" date="1998" name="Science">
        <title>Genome sequence of the nematode C. elegans: a platform for investigating biology.</title>
        <authorList>
            <consortium name="The C. elegans sequencing consortium"/>
            <person name="Sulson J.E."/>
            <person name="Waterston R."/>
        </authorList>
    </citation>
    <scope>NUCLEOTIDE SEQUENCE [LARGE SCALE GENOMIC DNA]</scope>
    <source>
        <strain evidence="7 8">Bristol N2</strain>
    </source>
</reference>
<dbReference type="eggNOG" id="ENOG502THX5">
    <property type="taxonomic scope" value="Eukaryota"/>
</dbReference>
<feature type="transmembrane region" description="Helical" evidence="6">
    <location>
        <begin position="6"/>
        <end position="28"/>
    </location>
</feature>
<feature type="transmembrane region" description="Helical" evidence="6">
    <location>
        <begin position="218"/>
        <end position="243"/>
    </location>
</feature>
<feature type="transmembrane region" description="Helical" evidence="6">
    <location>
        <begin position="177"/>
        <end position="197"/>
    </location>
</feature>
<comment type="similarity">
    <text evidence="2 6">Belongs to the nematode receptor-like protein srg family.</text>
</comment>
<dbReference type="UCSC" id="W09D12.3">
    <property type="organism name" value="c. elegans"/>
</dbReference>
<dbReference type="InterPro" id="IPR000609">
    <property type="entry name" value="7TM_GPCR_serpentine_rcpt_Srg"/>
</dbReference>
<evidence type="ECO:0000313" key="8">
    <source>
        <dbReference type="Proteomes" id="UP000001940"/>
    </source>
</evidence>
<dbReference type="Proteomes" id="UP000001940">
    <property type="component" value="Chromosome V"/>
</dbReference>
<organism evidence="7 8">
    <name type="scientific">Caenorhabditis elegans</name>
    <dbReference type="NCBI Taxonomy" id="6239"/>
    <lineage>
        <taxon>Eukaryota</taxon>
        <taxon>Metazoa</taxon>
        <taxon>Ecdysozoa</taxon>
        <taxon>Nematoda</taxon>
        <taxon>Chromadorea</taxon>
        <taxon>Rhabditida</taxon>
        <taxon>Rhabditina</taxon>
        <taxon>Rhabditomorpha</taxon>
        <taxon>Rhabditoidea</taxon>
        <taxon>Rhabditidae</taxon>
        <taxon>Peloderinae</taxon>
        <taxon>Caenorhabditis</taxon>
    </lineage>
</organism>
<dbReference type="GO" id="GO:0016020">
    <property type="term" value="C:membrane"/>
    <property type="evidence" value="ECO:0007669"/>
    <property type="project" value="UniProtKB-SubCell"/>
</dbReference>
<feature type="transmembrane region" description="Helical" evidence="6">
    <location>
        <begin position="40"/>
        <end position="59"/>
    </location>
</feature>
<accession>Q86GB8</accession>
<dbReference type="SMR" id="Q86GB8"/>
<dbReference type="AlphaFoldDB" id="Q86GB8"/>
<dbReference type="PaxDb" id="6239-W09D12.3"/>
<evidence type="ECO:0000256" key="5">
    <source>
        <dbReference type="ARBA" id="ARBA00023136"/>
    </source>
</evidence>
<dbReference type="OrthoDB" id="5785148at2759"/>
<dbReference type="PANTHER" id="PTHR31114:SF3">
    <property type="entry name" value="SERPENTINE RECEPTOR CLASS GAMMA-RELATED"/>
    <property type="match status" value="1"/>
</dbReference>
<dbReference type="GO" id="GO:0004888">
    <property type="term" value="F:transmembrane signaling receptor activity"/>
    <property type="evidence" value="ECO:0007669"/>
    <property type="project" value="InterPro"/>
</dbReference>
<feature type="transmembrane region" description="Helical" evidence="6">
    <location>
        <begin position="91"/>
        <end position="111"/>
    </location>
</feature>
<keyword evidence="8" id="KW-1185">Reference proteome</keyword>
<dbReference type="Pfam" id="PF02118">
    <property type="entry name" value="Srg"/>
    <property type="match status" value="1"/>
</dbReference>
<evidence type="ECO:0000256" key="6">
    <source>
        <dbReference type="RuleBase" id="RU280813"/>
    </source>
</evidence>
<dbReference type="AGR" id="WB:WBGene00005211"/>
<keyword evidence="4 6" id="KW-1133">Transmembrane helix</keyword>
<feature type="transmembrane region" description="Helical" evidence="6">
    <location>
        <begin position="255"/>
        <end position="276"/>
    </location>
</feature>
<comment type="subcellular location">
    <subcellularLocation>
        <location evidence="1">Membrane</location>
        <topology evidence="1">Multi-pass membrane protein</topology>
    </subcellularLocation>
</comment>
<dbReference type="CTD" id="353473"/>